<evidence type="ECO:0000313" key="2">
    <source>
        <dbReference type="Proteomes" id="UP000397656"/>
    </source>
</evidence>
<reference evidence="1 2" key="1">
    <citation type="submission" date="2020-10" db="EMBL/GenBank/DDBJ databases">
        <title>Complete genome sequence of Cupriavidus basilensis CCUG 49340T.</title>
        <authorList>
            <person name="Salva-Serra F."/>
            <person name="Donoso R.A."/>
            <person name="Cho K.H."/>
            <person name="Yoo J.A."/>
            <person name="Lee K."/>
            <person name="Yoon S.-H."/>
            <person name="Perez-Pantoja D."/>
            <person name="Moore E.R.B."/>
        </authorList>
    </citation>
    <scope>NUCLEOTIDE SEQUENCE [LARGE SCALE GENOMIC DNA]</scope>
    <source>
        <strain evidence="2">CCUG 49340</strain>
        <plasmid evidence="1 2">pRK1-2</plasmid>
    </source>
</reference>
<dbReference type="EMBL" id="CP062806">
    <property type="protein sequence ID" value="QOT81984.1"/>
    <property type="molecule type" value="Genomic_DNA"/>
</dbReference>
<dbReference type="Proteomes" id="UP000397656">
    <property type="component" value="Plasmid pRK1-2"/>
</dbReference>
<proteinExistence type="predicted"/>
<geneLocation type="plasmid" evidence="1 2">
    <name>pRK1-2</name>
</geneLocation>
<protein>
    <submittedName>
        <fullName evidence="1">Uncharacterized protein</fullName>
    </submittedName>
</protein>
<dbReference type="GeneID" id="98406956"/>
<organism evidence="1 2">
    <name type="scientific">Cupriavidus basilensis</name>
    <dbReference type="NCBI Taxonomy" id="68895"/>
    <lineage>
        <taxon>Bacteria</taxon>
        <taxon>Pseudomonadati</taxon>
        <taxon>Pseudomonadota</taxon>
        <taxon>Betaproteobacteria</taxon>
        <taxon>Burkholderiales</taxon>
        <taxon>Burkholderiaceae</taxon>
        <taxon>Cupriavidus</taxon>
    </lineage>
</organism>
<dbReference type="AlphaFoldDB" id="A0A643G2E5"/>
<accession>A0A643G2E5</accession>
<sequence>MLLFGGVPARSERFLYIEEPLAEALSAVECIPFEGVTRDVALVSDLTEEGKITLRLLPGTDQEQGVFLRIEELAPFPGEDSLVGNFVGQVWALEEGGKLDIEVTATEAGYRLLARIPGNCVAYGILADSDSGLSPVELRIDGPRSCLIRGKPLVGYAFWRRDMPMFTVAVPLAGGGILYVGQPQREIITSL</sequence>
<gene>
    <name evidence="1" type="ORF">F7R26_038980</name>
</gene>
<keyword evidence="1" id="KW-0614">Plasmid</keyword>
<dbReference type="RefSeq" id="WP_150984849.1">
    <property type="nucleotide sequence ID" value="NZ_CP062806.1"/>
</dbReference>
<name>A0A643G2E5_9BURK</name>
<evidence type="ECO:0000313" key="1">
    <source>
        <dbReference type="EMBL" id="QOT81984.1"/>
    </source>
</evidence>